<name>A0ABW0LJE4_9BACI</name>
<feature type="transmembrane region" description="Helical" evidence="1">
    <location>
        <begin position="248"/>
        <end position="266"/>
    </location>
</feature>
<reference evidence="3" key="1">
    <citation type="journal article" date="2019" name="Int. J. Syst. Evol. Microbiol.">
        <title>The Global Catalogue of Microorganisms (GCM) 10K type strain sequencing project: providing services to taxonomists for standard genome sequencing and annotation.</title>
        <authorList>
            <consortium name="The Broad Institute Genomics Platform"/>
            <consortium name="The Broad Institute Genome Sequencing Center for Infectious Disease"/>
            <person name="Wu L."/>
            <person name="Ma J."/>
        </authorList>
    </citation>
    <scope>NUCLEOTIDE SEQUENCE [LARGE SCALE GENOMIC DNA]</scope>
    <source>
        <strain evidence="3">CGMCC 1.12237</strain>
    </source>
</reference>
<feature type="transmembrane region" description="Helical" evidence="1">
    <location>
        <begin position="57"/>
        <end position="87"/>
    </location>
</feature>
<dbReference type="EMBL" id="JBHSMC010000016">
    <property type="protein sequence ID" value="MFC5465783.1"/>
    <property type="molecule type" value="Genomic_DNA"/>
</dbReference>
<protein>
    <submittedName>
        <fullName evidence="2">YybS family protein</fullName>
    </submittedName>
</protein>
<dbReference type="PANTHER" id="PTHR41324">
    <property type="entry name" value="MEMBRANE PROTEIN-RELATED"/>
    <property type="match status" value="1"/>
</dbReference>
<gene>
    <name evidence="2" type="ORF">ACFPM4_13600</name>
</gene>
<keyword evidence="1" id="KW-0812">Transmembrane</keyword>
<dbReference type="Pfam" id="PF09991">
    <property type="entry name" value="DUF2232"/>
    <property type="match status" value="1"/>
</dbReference>
<sequence length="311" mass="35169">MKNTRMLTEGAIMIAVFVVLLLITLYVPIVSIILQYFLVIPFLLYSAKYPIKNSLLFLLATVLVSFIIGSFGGIAFAIIFGTLGLMMGYGIRKKYSKEIIYVSSSFVFLASIIVLFIVSASFFELNFITELGAILRESVDQSLNTFTALGQSPPAIVEEQLDKMIEMIGLMTPFLFTAFAFITVIIIILITFPIIKRLGIDVPKFKPFRLLQFPKSILWYYLLILITTLFIKTEQGSYLNMVLLNGDLILQILLVLQGLAVIFYYAHYKKWNIAIPIVAVVLTVFIPLFLPFVSLLGIIDIGFDLRRRLKQ</sequence>
<comment type="caution">
    <text evidence="2">The sequence shown here is derived from an EMBL/GenBank/DDBJ whole genome shotgun (WGS) entry which is preliminary data.</text>
</comment>
<keyword evidence="1" id="KW-0472">Membrane</keyword>
<evidence type="ECO:0000313" key="3">
    <source>
        <dbReference type="Proteomes" id="UP001596147"/>
    </source>
</evidence>
<accession>A0ABW0LJE4</accession>
<dbReference type="Proteomes" id="UP001596147">
    <property type="component" value="Unassembled WGS sequence"/>
</dbReference>
<feature type="transmembrane region" description="Helical" evidence="1">
    <location>
        <begin position="99"/>
        <end position="123"/>
    </location>
</feature>
<dbReference type="InterPro" id="IPR018710">
    <property type="entry name" value="DUF2232"/>
</dbReference>
<feature type="transmembrane region" description="Helical" evidence="1">
    <location>
        <begin position="216"/>
        <end position="233"/>
    </location>
</feature>
<proteinExistence type="predicted"/>
<dbReference type="PANTHER" id="PTHR41324:SF1">
    <property type="entry name" value="DUF2232 DOMAIN-CONTAINING PROTEIN"/>
    <property type="match status" value="1"/>
</dbReference>
<feature type="transmembrane region" description="Helical" evidence="1">
    <location>
        <begin position="174"/>
        <end position="195"/>
    </location>
</feature>
<evidence type="ECO:0000313" key="2">
    <source>
        <dbReference type="EMBL" id="MFC5465783.1"/>
    </source>
</evidence>
<keyword evidence="3" id="KW-1185">Reference proteome</keyword>
<dbReference type="RefSeq" id="WP_382352769.1">
    <property type="nucleotide sequence ID" value="NZ_JBHSMC010000016.1"/>
</dbReference>
<keyword evidence="1" id="KW-1133">Transmembrane helix</keyword>
<feature type="transmembrane region" description="Helical" evidence="1">
    <location>
        <begin position="273"/>
        <end position="299"/>
    </location>
</feature>
<organism evidence="2 3">
    <name type="scientific">Lederbergia graminis</name>
    <dbReference type="NCBI Taxonomy" id="735518"/>
    <lineage>
        <taxon>Bacteria</taxon>
        <taxon>Bacillati</taxon>
        <taxon>Bacillota</taxon>
        <taxon>Bacilli</taxon>
        <taxon>Bacillales</taxon>
        <taxon>Bacillaceae</taxon>
        <taxon>Lederbergia</taxon>
    </lineage>
</organism>
<feature type="transmembrane region" description="Helical" evidence="1">
    <location>
        <begin position="12"/>
        <end position="37"/>
    </location>
</feature>
<evidence type="ECO:0000256" key="1">
    <source>
        <dbReference type="SAM" id="Phobius"/>
    </source>
</evidence>